<dbReference type="Proteomes" id="UP000321830">
    <property type="component" value="Unassembled WGS sequence"/>
</dbReference>
<keyword evidence="1" id="KW-0812">Transmembrane</keyword>
<feature type="transmembrane region" description="Helical" evidence="1">
    <location>
        <begin position="44"/>
        <end position="61"/>
    </location>
</feature>
<protein>
    <submittedName>
        <fullName evidence="2">Uncharacterized protein</fullName>
    </submittedName>
</protein>
<sequence length="62" mass="7436">MNQNNSVKELLIFEKSVDSSIFFIFEYIKITCLRKIKGTKPIRKKAIVLYLTIILLIKWLYR</sequence>
<proteinExistence type="predicted"/>
<reference evidence="2 3" key="1">
    <citation type="submission" date="2019-07" db="EMBL/GenBank/DDBJ databases">
        <title>Whole genome shotgun sequence of Enterococcus villorum NBRC 100699.</title>
        <authorList>
            <person name="Hosoyama A."/>
            <person name="Uohara A."/>
            <person name="Ohji S."/>
            <person name="Ichikawa N."/>
        </authorList>
    </citation>
    <scope>NUCLEOTIDE SEQUENCE [LARGE SCALE GENOMIC DNA]</scope>
    <source>
        <strain evidence="2 3">NBRC 100699</strain>
    </source>
</reference>
<accession>A0A511J5J6</accession>
<dbReference type="AlphaFoldDB" id="A0A511J5J6"/>
<keyword evidence="1" id="KW-0472">Membrane</keyword>
<organism evidence="2 3">
    <name type="scientific">Enterococcus villorum</name>
    <dbReference type="NCBI Taxonomy" id="112904"/>
    <lineage>
        <taxon>Bacteria</taxon>
        <taxon>Bacillati</taxon>
        <taxon>Bacillota</taxon>
        <taxon>Bacilli</taxon>
        <taxon>Lactobacillales</taxon>
        <taxon>Enterococcaceae</taxon>
        <taxon>Enterococcus</taxon>
    </lineage>
</organism>
<dbReference type="EMBL" id="BJWF01000065">
    <property type="protein sequence ID" value="GEL93280.1"/>
    <property type="molecule type" value="Genomic_DNA"/>
</dbReference>
<name>A0A511J5J6_9ENTE</name>
<gene>
    <name evidence="2" type="ORF">EVI01_26170</name>
</gene>
<evidence type="ECO:0000313" key="3">
    <source>
        <dbReference type="Proteomes" id="UP000321830"/>
    </source>
</evidence>
<keyword evidence="1" id="KW-1133">Transmembrane helix</keyword>
<comment type="caution">
    <text evidence="2">The sequence shown here is derived from an EMBL/GenBank/DDBJ whole genome shotgun (WGS) entry which is preliminary data.</text>
</comment>
<evidence type="ECO:0000256" key="1">
    <source>
        <dbReference type="SAM" id="Phobius"/>
    </source>
</evidence>
<evidence type="ECO:0000313" key="2">
    <source>
        <dbReference type="EMBL" id="GEL93280.1"/>
    </source>
</evidence>